<evidence type="ECO:0000256" key="1">
    <source>
        <dbReference type="SAM" id="Coils"/>
    </source>
</evidence>
<evidence type="ECO:0000313" key="3">
    <source>
        <dbReference type="EMBL" id="QNR24064.1"/>
    </source>
</evidence>
<feature type="coiled-coil region" evidence="1">
    <location>
        <begin position="19"/>
        <end position="124"/>
    </location>
</feature>
<keyword evidence="1" id="KW-0175">Coiled coil</keyword>
<dbReference type="RefSeq" id="WP_210758597.1">
    <property type="nucleotide sequence ID" value="NZ_CP060139.1"/>
</dbReference>
<keyword evidence="2" id="KW-1133">Transmembrane helix</keyword>
<keyword evidence="2" id="KW-0812">Transmembrane</keyword>
<gene>
    <name evidence="3" type="ORF">H4K34_17085</name>
</gene>
<name>A0A7H0VEB6_9FLAO</name>
<feature type="transmembrane region" description="Helical" evidence="2">
    <location>
        <begin position="131"/>
        <end position="150"/>
    </location>
</feature>
<sequence>MTVRKTLVILLMIPPFLHAENDSLRLNRLQQDIRIMESRISNVMQTQNQVLRETQALQLELIRMESNSDSLNQKVASQIAENQSQMENFQAQQVQTERALNLALDQFQEQFEDQNRVAAKLEAQLAGQINYQLLAAGIAFLVLIIAFVLINRRSVNRSLASSQASWNHFQDHFLKNN</sequence>
<organism evidence="3 4">
    <name type="scientific">Croceimicrobium hydrocarbonivorans</name>
    <dbReference type="NCBI Taxonomy" id="2761580"/>
    <lineage>
        <taxon>Bacteria</taxon>
        <taxon>Pseudomonadati</taxon>
        <taxon>Bacteroidota</taxon>
        <taxon>Flavobacteriia</taxon>
        <taxon>Flavobacteriales</taxon>
        <taxon>Owenweeksiaceae</taxon>
        <taxon>Croceimicrobium</taxon>
    </lineage>
</organism>
<dbReference type="AlphaFoldDB" id="A0A7H0VEB6"/>
<protein>
    <submittedName>
        <fullName evidence="3">Uncharacterized protein</fullName>
    </submittedName>
</protein>
<proteinExistence type="predicted"/>
<accession>A0A7H0VEB6</accession>
<evidence type="ECO:0000256" key="2">
    <source>
        <dbReference type="SAM" id="Phobius"/>
    </source>
</evidence>
<evidence type="ECO:0000313" key="4">
    <source>
        <dbReference type="Proteomes" id="UP000516305"/>
    </source>
</evidence>
<dbReference type="EMBL" id="CP060139">
    <property type="protein sequence ID" value="QNR24064.1"/>
    <property type="molecule type" value="Genomic_DNA"/>
</dbReference>
<keyword evidence="2" id="KW-0472">Membrane</keyword>
<dbReference type="KEGG" id="chyd:H4K34_17085"/>
<dbReference type="Proteomes" id="UP000516305">
    <property type="component" value="Chromosome"/>
</dbReference>
<reference evidence="3 4" key="1">
    <citation type="submission" date="2020-08" db="EMBL/GenBank/DDBJ databases">
        <title>Croceimicrobium hydrocarbonivorans gen. nov., sp. nov., a novel marine bacterium isolated from a bacterial consortium that degrades polyethylene terephthalate.</title>
        <authorList>
            <person name="Liu R."/>
        </authorList>
    </citation>
    <scope>NUCLEOTIDE SEQUENCE [LARGE SCALE GENOMIC DNA]</scope>
    <source>
        <strain evidence="3 4">A20-9</strain>
    </source>
</reference>
<keyword evidence="4" id="KW-1185">Reference proteome</keyword>